<evidence type="ECO:0000313" key="2">
    <source>
        <dbReference type="Proteomes" id="UP000634522"/>
    </source>
</evidence>
<dbReference type="RefSeq" id="WP_169141140.1">
    <property type="nucleotide sequence ID" value="NZ_WTVS01000026.1"/>
</dbReference>
<proteinExistence type="predicted"/>
<sequence>MANKVKLGQRPKSFKPMAVSFPMPEGGEGTISCSFKYRTRTEFGQFIDRLFEEAGEERPVDDKFSMERLMEKTKGKNAEYLMDALDSWDLDEPISLETLTQLSDELPAAVTSMMERYRSAAVEGRLGN</sequence>
<dbReference type="InterPro" id="IPR014859">
    <property type="entry name" value="Phage_TAC_4"/>
</dbReference>
<protein>
    <recommendedName>
        <fullName evidence="3">Tail assembly chaperone</fullName>
    </recommendedName>
</protein>
<accession>A0ABX1NGF8</accession>
<name>A0ABX1NGF8_9RHOO</name>
<reference evidence="1 2" key="1">
    <citation type="submission" date="2019-12" db="EMBL/GenBank/DDBJ databases">
        <title>Comparative genomics gives insights into the taxonomy of the Azoarcus-Aromatoleum group and reveals separate origins of nif in the plant-associated Azoarcus and non-plant-associated Aromatoleum sub-groups.</title>
        <authorList>
            <person name="Lafos M."/>
            <person name="Maluk M."/>
            <person name="Batista M."/>
            <person name="Junghare M."/>
            <person name="Carmona M."/>
            <person name="Faoro H."/>
            <person name="Cruz L.M."/>
            <person name="Battistoni F."/>
            <person name="De Souza E."/>
            <person name="Pedrosa F."/>
            <person name="Chen W.-M."/>
            <person name="Poole P.S."/>
            <person name="Dixon R.A."/>
            <person name="James E.K."/>
        </authorList>
    </citation>
    <scope>NUCLEOTIDE SEQUENCE [LARGE SCALE GENOMIC DNA]</scope>
    <source>
        <strain evidence="1 2">T</strain>
    </source>
</reference>
<organism evidence="1 2">
    <name type="scientific">Aromatoleum toluolicum</name>
    <dbReference type="NCBI Taxonomy" id="90060"/>
    <lineage>
        <taxon>Bacteria</taxon>
        <taxon>Pseudomonadati</taxon>
        <taxon>Pseudomonadota</taxon>
        <taxon>Betaproteobacteria</taxon>
        <taxon>Rhodocyclales</taxon>
        <taxon>Rhodocyclaceae</taxon>
        <taxon>Aromatoleum</taxon>
    </lineage>
</organism>
<evidence type="ECO:0008006" key="3">
    <source>
        <dbReference type="Google" id="ProtNLM"/>
    </source>
</evidence>
<keyword evidence="2" id="KW-1185">Reference proteome</keyword>
<gene>
    <name evidence="1" type="ORF">GPA27_13425</name>
</gene>
<comment type="caution">
    <text evidence="1">The sequence shown here is derived from an EMBL/GenBank/DDBJ whole genome shotgun (WGS) entry which is preliminary data.</text>
</comment>
<dbReference type="Pfam" id="PF08748">
    <property type="entry name" value="Phage_TAC_4"/>
    <property type="match status" value="1"/>
</dbReference>
<dbReference type="EMBL" id="WTVS01000026">
    <property type="protein sequence ID" value="NMF98386.1"/>
    <property type="molecule type" value="Genomic_DNA"/>
</dbReference>
<evidence type="ECO:0000313" key="1">
    <source>
        <dbReference type="EMBL" id="NMF98386.1"/>
    </source>
</evidence>
<dbReference type="Proteomes" id="UP000634522">
    <property type="component" value="Unassembled WGS sequence"/>
</dbReference>